<feature type="transmembrane region" description="Helical" evidence="1">
    <location>
        <begin position="140"/>
        <end position="166"/>
    </location>
</feature>
<feature type="transmembrane region" description="Helical" evidence="1">
    <location>
        <begin position="309"/>
        <end position="328"/>
    </location>
</feature>
<keyword evidence="1" id="KW-0472">Membrane</keyword>
<evidence type="ECO:0000256" key="1">
    <source>
        <dbReference type="SAM" id="Phobius"/>
    </source>
</evidence>
<feature type="transmembrane region" description="Helical" evidence="1">
    <location>
        <begin position="178"/>
        <end position="200"/>
    </location>
</feature>
<protein>
    <submittedName>
        <fullName evidence="2">Uncharacterized protein</fullName>
    </submittedName>
</protein>
<feature type="transmembrane region" description="Helical" evidence="1">
    <location>
        <begin position="228"/>
        <end position="247"/>
    </location>
</feature>
<dbReference type="EMBL" id="DWZI01000002">
    <property type="protein sequence ID" value="HJA84655.1"/>
    <property type="molecule type" value="Genomic_DNA"/>
</dbReference>
<organism evidence="2 3">
    <name type="scientific">Candidatus Bacteroides avicola</name>
    <dbReference type="NCBI Taxonomy" id="2838468"/>
    <lineage>
        <taxon>Bacteria</taxon>
        <taxon>Pseudomonadati</taxon>
        <taxon>Bacteroidota</taxon>
        <taxon>Bacteroidia</taxon>
        <taxon>Bacteroidales</taxon>
        <taxon>Bacteroidaceae</taxon>
        <taxon>Bacteroides</taxon>
    </lineage>
</organism>
<keyword evidence="1" id="KW-0812">Transmembrane</keyword>
<proteinExistence type="predicted"/>
<dbReference type="Proteomes" id="UP000823862">
    <property type="component" value="Unassembled WGS sequence"/>
</dbReference>
<feature type="transmembrane region" description="Helical" evidence="1">
    <location>
        <begin position="283"/>
        <end position="302"/>
    </location>
</feature>
<dbReference type="AlphaFoldDB" id="A0A9D2HSE9"/>
<sequence length="331" mass="37131">MAKKRFQANVVAGRYTLPATLLIVVVCRVVGQALLSEPGLSGGGGTLWRQYVCLSPDAAFYWGSFLLHVAVGWLLIVLNNAYAFIRTRASFQTSVYLLLMTVFGLGLYVPRAGDVASLLFVVSLFFLFRCYRNPPATGDLFLSAVCLSLGSLAVPQFLYLLPLYVVGVYTFQSLTFRGFFALLVGCVLPYWFLLAHAYWYGQMELFTAPFQDLACFQPLLEGLDRRRLFLLGYLFVLYAVSAGRFLAKGYEDKIRTRCYLRFFILMGFCLFVYVLLQPVTGEQLVPVLLVCVSILAGHLFVLSRGRVANVFFILALLGVLALFVYNLWMLS</sequence>
<evidence type="ECO:0000313" key="3">
    <source>
        <dbReference type="Proteomes" id="UP000823862"/>
    </source>
</evidence>
<evidence type="ECO:0000313" key="2">
    <source>
        <dbReference type="EMBL" id="HJA84655.1"/>
    </source>
</evidence>
<name>A0A9D2HSE9_9BACE</name>
<accession>A0A9D2HSE9</accession>
<reference evidence="2" key="1">
    <citation type="journal article" date="2021" name="PeerJ">
        <title>Extensive microbial diversity within the chicken gut microbiome revealed by metagenomics and culture.</title>
        <authorList>
            <person name="Gilroy R."/>
            <person name="Ravi A."/>
            <person name="Getino M."/>
            <person name="Pursley I."/>
            <person name="Horton D.L."/>
            <person name="Alikhan N.F."/>
            <person name="Baker D."/>
            <person name="Gharbi K."/>
            <person name="Hall N."/>
            <person name="Watson M."/>
            <person name="Adriaenssens E.M."/>
            <person name="Foster-Nyarko E."/>
            <person name="Jarju S."/>
            <person name="Secka A."/>
            <person name="Antonio M."/>
            <person name="Oren A."/>
            <person name="Chaudhuri R.R."/>
            <person name="La Ragione R."/>
            <person name="Hildebrand F."/>
            <person name="Pallen M.J."/>
        </authorList>
    </citation>
    <scope>NUCLEOTIDE SEQUENCE</scope>
    <source>
        <strain evidence="2">ChiHjej12B11-9795</strain>
    </source>
</reference>
<feature type="transmembrane region" description="Helical" evidence="1">
    <location>
        <begin position="259"/>
        <end position="277"/>
    </location>
</feature>
<feature type="transmembrane region" description="Helical" evidence="1">
    <location>
        <begin position="95"/>
        <end position="128"/>
    </location>
</feature>
<gene>
    <name evidence="2" type="ORF">H9950_00385</name>
</gene>
<comment type="caution">
    <text evidence="2">The sequence shown here is derived from an EMBL/GenBank/DDBJ whole genome shotgun (WGS) entry which is preliminary data.</text>
</comment>
<keyword evidence="1" id="KW-1133">Transmembrane helix</keyword>
<feature type="transmembrane region" description="Helical" evidence="1">
    <location>
        <begin position="59"/>
        <end position="83"/>
    </location>
</feature>
<reference evidence="2" key="2">
    <citation type="submission" date="2021-04" db="EMBL/GenBank/DDBJ databases">
        <authorList>
            <person name="Gilroy R."/>
        </authorList>
    </citation>
    <scope>NUCLEOTIDE SEQUENCE</scope>
    <source>
        <strain evidence="2">ChiHjej12B11-9795</strain>
    </source>
</reference>